<sequence>MQADLVCASRGQAALLSCKERKSRFLLLAKAQSRTAAASGEGLVPRLCEISPDLRKTLTLDNGSEMAGFRGLESATGLRTYFCWPHSPWQRGSNLRRRCSSRQLIG</sequence>
<gene>
    <name evidence="2" type="ORF">CAY53_06080</name>
</gene>
<dbReference type="NCBIfam" id="NF033563">
    <property type="entry name" value="transpos_IS30"/>
    <property type="match status" value="1"/>
</dbReference>
<dbReference type="InterPro" id="IPR012337">
    <property type="entry name" value="RNaseH-like_sf"/>
</dbReference>
<organism evidence="2 3">
    <name type="scientific">Desulfobulbus oralis</name>
    <dbReference type="NCBI Taxonomy" id="1986146"/>
    <lineage>
        <taxon>Bacteria</taxon>
        <taxon>Pseudomonadati</taxon>
        <taxon>Thermodesulfobacteriota</taxon>
        <taxon>Desulfobulbia</taxon>
        <taxon>Desulfobulbales</taxon>
        <taxon>Desulfobulbaceae</taxon>
        <taxon>Desulfobulbus</taxon>
    </lineage>
</organism>
<proteinExistence type="predicted"/>
<dbReference type="GO" id="GO:0004803">
    <property type="term" value="F:transposase activity"/>
    <property type="evidence" value="ECO:0007669"/>
    <property type="project" value="TreeGrafter"/>
</dbReference>
<evidence type="ECO:0000313" key="3">
    <source>
        <dbReference type="Proteomes" id="UP000239867"/>
    </source>
</evidence>
<accession>A0A2L1GN96</accession>
<dbReference type="GO" id="GO:0015074">
    <property type="term" value="P:DNA integration"/>
    <property type="evidence" value="ECO:0007669"/>
    <property type="project" value="InterPro"/>
</dbReference>
<dbReference type="PANTHER" id="PTHR10948:SF23">
    <property type="entry name" value="TRANSPOSASE INSI FOR INSERTION SEQUENCE ELEMENT IS30A-RELATED"/>
    <property type="match status" value="1"/>
</dbReference>
<reference evidence="2 3" key="1">
    <citation type="journal article" date="2018" name="MBio">
        <title>Insights into the evolution of host association through the isolation and characterization of a novel human periodontal pathobiont, Desulfobulbus oralis.</title>
        <authorList>
            <person name="Cross K.L."/>
            <person name="Chirania P."/>
            <person name="Xiong W."/>
            <person name="Beall C.J."/>
            <person name="Elkins J.G."/>
            <person name="Giannone R.J."/>
            <person name="Griffen A.L."/>
            <person name="Guss A.M."/>
            <person name="Hettich R.L."/>
            <person name="Joshi S.S."/>
            <person name="Mokrzan E.M."/>
            <person name="Martin R.K."/>
            <person name="Zhulin I.B."/>
            <person name="Leys E.J."/>
            <person name="Podar M."/>
        </authorList>
    </citation>
    <scope>NUCLEOTIDE SEQUENCE [LARGE SCALE GENOMIC DNA]</scope>
    <source>
        <strain evidence="2 3">ORNL</strain>
    </source>
</reference>
<dbReference type="InterPro" id="IPR053392">
    <property type="entry name" value="Transposase_IS30-like"/>
</dbReference>
<dbReference type="PROSITE" id="PS50994">
    <property type="entry name" value="INTEGRASE"/>
    <property type="match status" value="1"/>
</dbReference>
<keyword evidence="3" id="KW-1185">Reference proteome</keyword>
<name>A0A2L1GN96_9BACT</name>
<evidence type="ECO:0000313" key="2">
    <source>
        <dbReference type="EMBL" id="AVD71104.1"/>
    </source>
</evidence>
<dbReference type="Proteomes" id="UP000239867">
    <property type="component" value="Chromosome"/>
</dbReference>
<dbReference type="RefSeq" id="WP_219842743.1">
    <property type="nucleotide sequence ID" value="NZ_CP021255.1"/>
</dbReference>
<dbReference type="GO" id="GO:0005829">
    <property type="term" value="C:cytosol"/>
    <property type="evidence" value="ECO:0007669"/>
    <property type="project" value="TreeGrafter"/>
</dbReference>
<feature type="domain" description="Integrase catalytic" evidence="1">
    <location>
        <begin position="1"/>
        <end position="106"/>
    </location>
</feature>
<dbReference type="AlphaFoldDB" id="A0A2L1GN96"/>
<dbReference type="InterPro" id="IPR001584">
    <property type="entry name" value="Integrase_cat-core"/>
</dbReference>
<evidence type="ECO:0000259" key="1">
    <source>
        <dbReference type="PROSITE" id="PS50994"/>
    </source>
</evidence>
<protein>
    <recommendedName>
        <fullName evidence="1">Integrase catalytic domain-containing protein</fullName>
    </recommendedName>
</protein>
<dbReference type="EMBL" id="CP021255">
    <property type="protein sequence ID" value="AVD71104.1"/>
    <property type="molecule type" value="Genomic_DNA"/>
</dbReference>
<dbReference type="PANTHER" id="PTHR10948">
    <property type="entry name" value="TRANSPOSASE"/>
    <property type="match status" value="1"/>
</dbReference>
<dbReference type="SUPFAM" id="SSF53098">
    <property type="entry name" value="Ribonuclease H-like"/>
    <property type="match status" value="1"/>
</dbReference>
<dbReference type="GO" id="GO:0032196">
    <property type="term" value="P:transposition"/>
    <property type="evidence" value="ECO:0007669"/>
    <property type="project" value="TreeGrafter"/>
</dbReference>
<dbReference type="InterPro" id="IPR051917">
    <property type="entry name" value="Transposase-Integrase"/>
</dbReference>
<dbReference type="KEGG" id="deo:CAY53_06080"/>